<reference evidence="2 3" key="1">
    <citation type="submission" date="2016-06" db="EMBL/GenBank/DDBJ databases">
        <authorList>
            <consortium name="Pathogen Informatics"/>
        </authorList>
    </citation>
    <scope>NUCLEOTIDE SEQUENCE [LARGE SCALE GENOMIC DNA]</scope>
    <source>
        <strain evidence="2">PocGH01</strain>
    </source>
</reference>
<proteinExistence type="predicted"/>
<dbReference type="Proteomes" id="UP000242942">
    <property type="component" value="Unassembled WGS sequence"/>
</dbReference>
<gene>
    <name evidence="2" type="primary">PocGH01_00013600</name>
    <name evidence="2" type="ORF">POCGH01_00013600</name>
</gene>
<dbReference type="EMBL" id="FLRI01000444">
    <property type="protein sequence ID" value="SBT84375.1"/>
    <property type="molecule type" value="Genomic_DNA"/>
</dbReference>
<evidence type="ECO:0000313" key="2">
    <source>
        <dbReference type="EMBL" id="SBT84375.1"/>
    </source>
</evidence>
<dbReference type="AlphaFoldDB" id="A0A1D3JF51"/>
<protein>
    <submittedName>
        <fullName evidence="2">PIR protein</fullName>
    </submittedName>
</protein>
<dbReference type="OrthoDB" id="381402at2759"/>
<dbReference type="VEuPathDB" id="PlasmoDB:PocGH01_00013600"/>
<feature type="transmembrane region" description="Helical" evidence="1">
    <location>
        <begin position="33"/>
        <end position="52"/>
    </location>
</feature>
<keyword evidence="1" id="KW-1133">Transmembrane helix</keyword>
<evidence type="ECO:0000313" key="3">
    <source>
        <dbReference type="Proteomes" id="UP000242942"/>
    </source>
</evidence>
<keyword evidence="1" id="KW-0812">Transmembrane</keyword>
<sequence length="381" mass="44142">MVLFHFFLATMLLRTFNINILTLCTYMEKKKYLNAHIYMYLYMYMFTYVFIFNTQGKVKIKLPSEKYDIVLRKGVYYDVLRSFIKLKDIKKIKTWLFYFQKHFDAYIQNQLKAWSEGDGDKRCRDVNYILDVINEKIKGIKEYKFDLDLHKMNSTAEFILIKHPNLKCKRNSYVNMGNKYINIRKLLDNFCEDSNYIRNHIEDYKQKGICKDIISKITSNKDHLNQQLSDGIDHANKLFQISSDCTIDNINSMLESITCNSESADFSATARAGAEKDLENEEFGEEAGAEEIQQYLSESESSSNIKSTAIGLSLSGVVATGLLLYRTTPLGSWVNTNILNRSPISSLDTHASEDIVINNFHPLHSSLNHDYEIPYHLVSNS</sequence>
<keyword evidence="3" id="KW-1185">Reference proteome</keyword>
<dbReference type="VEuPathDB" id="PlasmoDB:POWCR01_000089000"/>
<keyword evidence="1" id="KW-0472">Membrane</keyword>
<evidence type="ECO:0000256" key="1">
    <source>
        <dbReference type="SAM" id="Phobius"/>
    </source>
</evidence>
<name>A0A1D3JF51_PLAOA</name>
<accession>A0A1D3JF51</accession>
<organism evidence="2 3">
    <name type="scientific">Plasmodium ovale</name>
    <name type="common">malaria parasite P. ovale</name>
    <dbReference type="NCBI Taxonomy" id="36330"/>
    <lineage>
        <taxon>Eukaryota</taxon>
        <taxon>Sar</taxon>
        <taxon>Alveolata</taxon>
        <taxon>Apicomplexa</taxon>
        <taxon>Aconoidasida</taxon>
        <taxon>Haemosporida</taxon>
        <taxon>Plasmodiidae</taxon>
        <taxon>Plasmodium</taxon>
        <taxon>Plasmodium (Plasmodium)</taxon>
    </lineage>
</organism>